<name>A0A857MAM5_9ACTN</name>
<dbReference type="GO" id="GO:0003700">
    <property type="term" value="F:DNA-binding transcription factor activity"/>
    <property type="evidence" value="ECO:0007669"/>
    <property type="project" value="InterPro"/>
</dbReference>
<keyword evidence="2" id="KW-0805">Transcription regulation</keyword>
<accession>A0A857MAM5</accession>
<dbReference type="Pfam" id="PF03466">
    <property type="entry name" value="LysR_substrate"/>
    <property type="match status" value="1"/>
</dbReference>
<organism evidence="6">
    <name type="scientific">Gordonia amarae</name>
    <dbReference type="NCBI Taxonomy" id="36821"/>
    <lineage>
        <taxon>Bacteria</taxon>
        <taxon>Bacillati</taxon>
        <taxon>Actinomycetota</taxon>
        <taxon>Actinomycetes</taxon>
        <taxon>Mycobacteriales</taxon>
        <taxon>Gordoniaceae</taxon>
        <taxon>Gordonia</taxon>
    </lineage>
</organism>
<dbReference type="InterPro" id="IPR036390">
    <property type="entry name" value="WH_DNA-bd_sf"/>
</dbReference>
<dbReference type="AlphaFoldDB" id="A0A857MAM5"/>
<dbReference type="Gene3D" id="3.40.190.10">
    <property type="entry name" value="Periplasmic binding protein-like II"/>
    <property type="match status" value="2"/>
</dbReference>
<comment type="similarity">
    <text evidence="1">Belongs to the LysR transcriptional regulatory family.</text>
</comment>
<dbReference type="SUPFAM" id="SSF53850">
    <property type="entry name" value="Periplasmic binding protein-like II"/>
    <property type="match status" value="1"/>
</dbReference>
<dbReference type="Pfam" id="PF00126">
    <property type="entry name" value="HTH_1"/>
    <property type="match status" value="1"/>
</dbReference>
<dbReference type="PANTHER" id="PTHR30346">
    <property type="entry name" value="TRANSCRIPTIONAL DUAL REGULATOR HCAR-RELATED"/>
    <property type="match status" value="1"/>
</dbReference>
<dbReference type="PRINTS" id="PR00039">
    <property type="entry name" value="HTHLYSR"/>
</dbReference>
<dbReference type="CDD" id="cd08414">
    <property type="entry name" value="PBP2_LTTR_aromatics_like"/>
    <property type="match status" value="1"/>
</dbReference>
<gene>
    <name evidence="6" type="ORF">GII30_09815</name>
</gene>
<evidence type="ECO:0000256" key="4">
    <source>
        <dbReference type="ARBA" id="ARBA00023159"/>
    </source>
</evidence>
<proteinExistence type="inferred from homology"/>
<dbReference type="SUPFAM" id="SSF46785">
    <property type="entry name" value="Winged helix' DNA-binding domain"/>
    <property type="match status" value="1"/>
</dbReference>
<dbReference type="PANTHER" id="PTHR30346:SF0">
    <property type="entry name" value="HCA OPERON TRANSCRIPTIONAL ACTIVATOR HCAR"/>
    <property type="match status" value="1"/>
</dbReference>
<dbReference type="GO" id="GO:0032993">
    <property type="term" value="C:protein-DNA complex"/>
    <property type="evidence" value="ECO:0007669"/>
    <property type="project" value="TreeGrafter"/>
</dbReference>
<reference evidence="6" key="1">
    <citation type="journal article" date="2021" name="Nat. Microbiol.">
        <title>Cocultivation of an ultrasmall environmental parasitic bacterium with lytic ability against bacteria associated with wastewater foams.</title>
        <authorList>
            <person name="Batinovic S."/>
            <person name="Rose J.J.A."/>
            <person name="Ratcliffe J."/>
            <person name="Seviour R.J."/>
            <person name="Petrovski S."/>
        </authorList>
    </citation>
    <scope>NUCLEOTIDE SEQUENCE</scope>
    <source>
        <strain evidence="6">CON44</strain>
    </source>
</reference>
<dbReference type="GO" id="GO:0003677">
    <property type="term" value="F:DNA binding"/>
    <property type="evidence" value="ECO:0007669"/>
    <property type="project" value="UniProtKB-KW"/>
</dbReference>
<dbReference type="InterPro" id="IPR000847">
    <property type="entry name" value="LysR_HTH_N"/>
</dbReference>
<dbReference type="EMBL" id="CP045810">
    <property type="protein sequence ID" value="QHN39423.1"/>
    <property type="molecule type" value="Genomic_DNA"/>
</dbReference>
<keyword evidence="3" id="KW-0238">DNA-binding</keyword>
<dbReference type="InterPro" id="IPR005119">
    <property type="entry name" value="LysR_subst-bd"/>
</dbReference>
<protein>
    <submittedName>
        <fullName evidence="6">LysR family transcriptional regulator</fullName>
    </submittedName>
</protein>
<keyword evidence="4" id="KW-0010">Activator</keyword>
<evidence type="ECO:0000256" key="1">
    <source>
        <dbReference type="ARBA" id="ARBA00009437"/>
    </source>
</evidence>
<keyword evidence="5" id="KW-0804">Transcription</keyword>
<evidence type="ECO:0000256" key="3">
    <source>
        <dbReference type="ARBA" id="ARBA00023125"/>
    </source>
</evidence>
<sequence length="300" mass="32791">MDTHPRVLRYFLVVAEERHFRRAAERLYITGPALSQQIKQLESTLGVELFRRTSRSVELTAHGEELVPLARSVVEGSDAIGAWAAATKTRKNRLRVGFMSTAAGDLTQRILASAQASPRGFDVELHQLDWDDQTRAVTDGRVDAAFVREPVATEGIRCTPVFAEPRVAMLPAGHRLAGRDSIMFADIAGEVFMPSAIGSRAWIDYWLVEPRPDCRPVRRGPTVSSVEEMLENCAGGRGIAITAGSVPKFYAHPQVRFVPVDDLSPNHVVLAVAADDARTVVADFERLVATVARAAGPGDR</sequence>
<dbReference type="InterPro" id="IPR036388">
    <property type="entry name" value="WH-like_DNA-bd_sf"/>
</dbReference>
<dbReference type="RefSeq" id="WP_005191438.1">
    <property type="nucleotide sequence ID" value="NZ_CP045804.1"/>
</dbReference>
<evidence type="ECO:0000256" key="5">
    <source>
        <dbReference type="ARBA" id="ARBA00023163"/>
    </source>
</evidence>
<evidence type="ECO:0000256" key="2">
    <source>
        <dbReference type="ARBA" id="ARBA00023015"/>
    </source>
</evidence>
<dbReference type="Gene3D" id="1.10.10.10">
    <property type="entry name" value="Winged helix-like DNA-binding domain superfamily/Winged helix DNA-binding domain"/>
    <property type="match status" value="1"/>
</dbReference>
<dbReference type="PROSITE" id="PS50931">
    <property type="entry name" value="HTH_LYSR"/>
    <property type="match status" value="1"/>
</dbReference>
<dbReference type="FunFam" id="1.10.10.10:FF:000001">
    <property type="entry name" value="LysR family transcriptional regulator"/>
    <property type="match status" value="1"/>
</dbReference>
<evidence type="ECO:0000313" key="6">
    <source>
        <dbReference type="EMBL" id="QHN39423.1"/>
    </source>
</evidence>